<organism evidence="1 2">
    <name type="scientific">Symbiochloris irregularis</name>
    <dbReference type="NCBI Taxonomy" id="706552"/>
    <lineage>
        <taxon>Eukaryota</taxon>
        <taxon>Viridiplantae</taxon>
        <taxon>Chlorophyta</taxon>
        <taxon>core chlorophytes</taxon>
        <taxon>Trebouxiophyceae</taxon>
        <taxon>Trebouxiales</taxon>
        <taxon>Trebouxiaceae</taxon>
        <taxon>Symbiochloris</taxon>
    </lineage>
</organism>
<name>A0AAW1NZ14_9CHLO</name>
<evidence type="ECO:0000313" key="2">
    <source>
        <dbReference type="Proteomes" id="UP001465755"/>
    </source>
</evidence>
<reference evidence="1 2" key="1">
    <citation type="journal article" date="2024" name="Nat. Commun.">
        <title>Phylogenomics reveals the evolutionary origins of lichenization in chlorophyte algae.</title>
        <authorList>
            <person name="Puginier C."/>
            <person name="Libourel C."/>
            <person name="Otte J."/>
            <person name="Skaloud P."/>
            <person name="Haon M."/>
            <person name="Grisel S."/>
            <person name="Petersen M."/>
            <person name="Berrin J.G."/>
            <person name="Delaux P.M."/>
            <person name="Dal Grande F."/>
            <person name="Keller J."/>
        </authorList>
    </citation>
    <scope>NUCLEOTIDE SEQUENCE [LARGE SCALE GENOMIC DNA]</scope>
    <source>
        <strain evidence="1 2">SAG 2036</strain>
    </source>
</reference>
<accession>A0AAW1NZ14</accession>
<protein>
    <submittedName>
        <fullName evidence="1">Uncharacterized protein</fullName>
    </submittedName>
</protein>
<comment type="caution">
    <text evidence="1">The sequence shown here is derived from an EMBL/GenBank/DDBJ whole genome shotgun (WGS) entry which is preliminary data.</text>
</comment>
<gene>
    <name evidence="1" type="ORF">WJX73_006194</name>
</gene>
<dbReference type="EMBL" id="JALJOQ010000103">
    <property type="protein sequence ID" value="KAK9797834.1"/>
    <property type="molecule type" value="Genomic_DNA"/>
</dbReference>
<sequence length="69" mass="7203">MPRNAAKVAADDKFNAATPDNAMSAAVSISTARCTVMGLRASVAASKPKTAYFPPSLIRKDRIIAGPQI</sequence>
<evidence type="ECO:0000313" key="1">
    <source>
        <dbReference type="EMBL" id="KAK9797834.1"/>
    </source>
</evidence>
<dbReference type="Proteomes" id="UP001465755">
    <property type="component" value="Unassembled WGS sequence"/>
</dbReference>
<proteinExistence type="predicted"/>
<keyword evidence="2" id="KW-1185">Reference proteome</keyword>
<dbReference type="AlphaFoldDB" id="A0AAW1NZ14"/>